<evidence type="ECO:0000313" key="4">
    <source>
        <dbReference type="Proteomes" id="UP000249499"/>
    </source>
</evidence>
<dbReference type="Gene3D" id="3.30.450.20">
    <property type="entry name" value="PAS domain"/>
    <property type="match status" value="2"/>
</dbReference>
<evidence type="ECO:0000256" key="1">
    <source>
        <dbReference type="SAM" id="Phobius"/>
    </source>
</evidence>
<dbReference type="AlphaFoldDB" id="A0AAF1KSN9"/>
<keyword evidence="1" id="KW-0812">Transmembrane</keyword>
<dbReference type="Pfam" id="PF22588">
    <property type="entry name" value="dCache_1_like"/>
    <property type="match status" value="1"/>
</dbReference>
<dbReference type="EMBL" id="CP117258">
    <property type="protein sequence ID" value="WFR98646.1"/>
    <property type="molecule type" value="Genomic_DNA"/>
</dbReference>
<geneLocation type="plasmid" evidence="3 4">
    <name>unnamed1</name>
</geneLocation>
<accession>A0AAF1KSN9</accession>
<protein>
    <recommendedName>
        <fullName evidence="2">Histidine kinase-like sensor domain-containing protein</fullName>
    </recommendedName>
</protein>
<reference evidence="4" key="2">
    <citation type="journal article" date="2023" name="MicrobiologyOpen">
        <title>Genomics of the tumorigenes clade of the family Rhizobiaceae and description of Rhizobium rhododendri sp. nov.</title>
        <authorList>
            <person name="Kuzmanovic N."/>
            <person name="diCenzo G.C."/>
            <person name="Bunk B."/>
            <person name="Sproeer C."/>
            <person name="Fruehling A."/>
            <person name="Neumann-Schaal M."/>
            <person name="Overmann J."/>
            <person name="Smalla K."/>
        </authorList>
    </citation>
    <scope>NUCLEOTIDE SEQUENCE [LARGE SCALE GENOMIC DNA]</scope>
    <source>
        <strain evidence="4">1078</strain>
        <plasmid evidence="4">unnamed1</plasmid>
    </source>
</reference>
<dbReference type="Proteomes" id="UP000249499">
    <property type="component" value="Plasmid unnamed1"/>
</dbReference>
<dbReference type="KEGG" id="rtu:PR017_25375"/>
<name>A0AAF1KSN9_9HYPH</name>
<dbReference type="RefSeq" id="WP_133255636.1">
    <property type="nucleotide sequence ID" value="NZ_CP117258.1"/>
</dbReference>
<dbReference type="CDD" id="cd12915">
    <property type="entry name" value="PDC2_DGC_like"/>
    <property type="match status" value="1"/>
</dbReference>
<evidence type="ECO:0000313" key="3">
    <source>
        <dbReference type="EMBL" id="WFR98646.1"/>
    </source>
</evidence>
<dbReference type="SUPFAM" id="SSF55785">
    <property type="entry name" value="PYP-like sensor domain (PAS domain)"/>
    <property type="match status" value="1"/>
</dbReference>
<feature type="transmembrane region" description="Helical" evidence="1">
    <location>
        <begin position="300"/>
        <end position="320"/>
    </location>
</feature>
<dbReference type="InterPro" id="IPR035965">
    <property type="entry name" value="PAS-like_dom_sf"/>
</dbReference>
<keyword evidence="4" id="KW-1185">Reference proteome</keyword>
<keyword evidence="3" id="KW-0614">Plasmid</keyword>
<organism evidence="3 4">
    <name type="scientific">Rhizobium tumorigenes</name>
    <dbReference type="NCBI Taxonomy" id="2041385"/>
    <lineage>
        <taxon>Bacteria</taxon>
        <taxon>Pseudomonadati</taxon>
        <taxon>Pseudomonadota</taxon>
        <taxon>Alphaproteobacteria</taxon>
        <taxon>Hyphomicrobiales</taxon>
        <taxon>Rhizobiaceae</taxon>
        <taxon>Rhizobium/Agrobacterium group</taxon>
        <taxon>Rhizobium</taxon>
    </lineage>
</organism>
<keyword evidence="1" id="KW-1133">Transmembrane helix</keyword>
<gene>
    <name evidence="3" type="ORF">PR017_25375</name>
</gene>
<keyword evidence="1" id="KW-0472">Membrane</keyword>
<sequence>MLASFFAGKFHMPLLFKKKTLDLRPLSLITMALLFVAFTLWSQSDSWSTLLSSTEVRLVETAHSIATHTDDVYALAKMPLEELVVGAEKSLSDGTGMVAVVEEMHRIAASTSLFRSVAYADASGKLIESTLNTNSAGTDVAYREYFQFHQFNPDRNARLGLPSKSQSDGRWFLPITQRIDRPDGSFGGVMVATIDLDHFFSFMQGFNLGDDSSFALMRGDGKIIVRLPVDPNAMGASIASTPFYREHSSKEEQGVYRYVSPFDGTDRIGGFYKSKQTGVTVLAARSKSVLFKSWVRYSQYPWLCLLLTALAAAAIAIRWLRQRRQSEIVEQKIAAREAEFRVIADASADVIQKIDMNGSRQYVSRAAEKVFGQHPSGSDREQHLQLGGR</sequence>
<dbReference type="InterPro" id="IPR054327">
    <property type="entry name" value="His-kinase-like_sensor"/>
</dbReference>
<evidence type="ECO:0000259" key="2">
    <source>
        <dbReference type="Pfam" id="PF22588"/>
    </source>
</evidence>
<feature type="domain" description="Histidine kinase-like sensor" evidence="2">
    <location>
        <begin position="197"/>
        <end position="284"/>
    </location>
</feature>
<reference evidence="3 4" key="1">
    <citation type="journal article" date="2018" name="Sci. Rep.">
        <title>Rhizobium tumorigenes sp. nov., a novel plant tumorigenic bacterium isolated from cane gall tumors on thornless blackberry.</title>
        <authorList>
            <person name="Kuzmanovi N."/>
            <person name="Smalla K."/>
            <person name="Gronow S."/>
            <person name="PuBawska J."/>
        </authorList>
    </citation>
    <scope>NUCLEOTIDE SEQUENCE [LARGE SCALE GENOMIC DNA]</scope>
    <source>
        <strain evidence="3 4">1078</strain>
    </source>
</reference>
<proteinExistence type="predicted"/>
<dbReference type="CDD" id="cd12914">
    <property type="entry name" value="PDC1_DGC_like"/>
    <property type="match status" value="1"/>
</dbReference>